<sequence length="137" mass="16092">MYLIYCVDEKGGLSFGGRRQSRDRTVRGDMLEMTAGKTLWMDETSRRQFTEPEGERIQVDEDFLSRAGAGEFCFVEDRPALPWLDKVEGVVLYHWNRTYPADRYLDVPPLEHGFRMEKTEEFPGYSHEKITKEVYVK</sequence>
<proteinExistence type="predicted"/>
<dbReference type="AlphaFoldDB" id="A0A9D1RTH1"/>
<name>A0A9D1RTH1_9FIRM</name>
<evidence type="ECO:0000313" key="1">
    <source>
        <dbReference type="EMBL" id="HIW93280.1"/>
    </source>
</evidence>
<protein>
    <submittedName>
        <fullName evidence="1">Uncharacterized protein</fullName>
    </submittedName>
</protein>
<accession>A0A9D1RTH1</accession>
<dbReference type="Proteomes" id="UP000824192">
    <property type="component" value="Unassembled WGS sequence"/>
</dbReference>
<reference evidence="1" key="1">
    <citation type="journal article" date="2021" name="PeerJ">
        <title>Extensive microbial diversity within the chicken gut microbiome revealed by metagenomics and culture.</title>
        <authorList>
            <person name="Gilroy R."/>
            <person name="Ravi A."/>
            <person name="Getino M."/>
            <person name="Pursley I."/>
            <person name="Horton D.L."/>
            <person name="Alikhan N.F."/>
            <person name="Baker D."/>
            <person name="Gharbi K."/>
            <person name="Hall N."/>
            <person name="Watson M."/>
            <person name="Adriaenssens E.M."/>
            <person name="Foster-Nyarko E."/>
            <person name="Jarju S."/>
            <person name="Secka A."/>
            <person name="Antonio M."/>
            <person name="Oren A."/>
            <person name="Chaudhuri R.R."/>
            <person name="La Ragione R."/>
            <person name="Hildebrand F."/>
            <person name="Pallen M.J."/>
        </authorList>
    </citation>
    <scope>NUCLEOTIDE SEQUENCE</scope>
    <source>
        <strain evidence="1">ChiGjej6B6-1540</strain>
    </source>
</reference>
<comment type="caution">
    <text evidence="1">The sequence shown here is derived from an EMBL/GenBank/DDBJ whole genome shotgun (WGS) entry which is preliminary data.</text>
</comment>
<evidence type="ECO:0000313" key="2">
    <source>
        <dbReference type="Proteomes" id="UP000824192"/>
    </source>
</evidence>
<gene>
    <name evidence="1" type="ORF">H9868_01935</name>
</gene>
<organism evidence="1 2">
    <name type="scientific">Candidatus Flavonifractor merdipullorum</name>
    <dbReference type="NCBI Taxonomy" id="2838590"/>
    <lineage>
        <taxon>Bacteria</taxon>
        <taxon>Bacillati</taxon>
        <taxon>Bacillota</taxon>
        <taxon>Clostridia</taxon>
        <taxon>Eubacteriales</taxon>
        <taxon>Oscillospiraceae</taxon>
        <taxon>Flavonifractor</taxon>
    </lineage>
</organism>
<dbReference type="EMBL" id="DXGA01000043">
    <property type="protein sequence ID" value="HIW93280.1"/>
    <property type="molecule type" value="Genomic_DNA"/>
</dbReference>
<reference evidence="1" key="2">
    <citation type="submission" date="2021-04" db="EMBL/GenBank/DDBJ databases">
        <authorList>
            <person name="Gilroy R."/>
        </authorList>
    </citation>
    <scope>NUCLEOTIDE SEQUENCE</scope>
    <source>
        <strain evidence="1">ChiGjej6B6-1540</strain>
    </source>
</reference>